<accession>A0ABV2K670</accession>
<reference evidence="1 2" key="1">
    <citation type="submission" date="2024-06" db="EMBL/GenBank/DDBJ databases">
        <title>Sorghum-associated microbial communities from plants grown in Nebraska, USA.</title>
        <authorList>
            <person name="Schachtman D."/>
        </authorList>
    </citation>
    <scope>NUCLEOTIDE SEQUENCE [LARGE SCALE GENOMIC DNA]</scope>
    <source>
        <strain evidence="1 2">1288</strain>
    </source>
</reference>
<comment type="caution">
    <text evidence="1">The sequence shown here is derived from an EMBL/GenBank/DDBJ whole genome shotgun (WGS) entry which is preliminary data.</text>
</comment>
<dbReference type="RefSeq" id="WP_354312118.1">
    <property type="nucleotide sequence ID" value="NZ_JBEPME010000001.1"/>
</dbReference>
<sequence>MSADDVVHVVRGYMSRQENDEFIFDFELEACAFANRLLSLTALELLMV</sequence>
<protein>
    <submittedName>
        <fullName evidence="1">Uncharacterized protein</fullName>
    </submittedName>
</protein>
<keyword evidence="2" id="KW-1185">Reference proteome</keyword>
<evidence type="ECO:0000313" key="1">
    <source>
        <dbReference type="EMBL" id="MET3655538.1"/>
    </source>
</evidence>
<dbReference type="EMBL" id="JBEPME010000001">
    <property type="protein sequence ID" value="MET3655538.1"/>
    <property type="molecule type" value="Genomic_DNA"/>
</dbReference>
<name>A0ABV2K670_SPOPS</name>
<dbReference type="Proteomes" id="UP001549104">
    <property type="component" value="Unassembled WGS sequence"/>
</dbReference>
<organism evidence="1 2">
    <name type="scientific">Sporosarcina psychrophila</name>
    <name type="common">Bacillus psychrophilus</name>
    <dbReference type="NCBI Taxonomy" id="1476"/>
    <lineage>
        <taxon>Bacteria</taxon>
        <taxon>Bacillati</taxon>
        <taxon>Bacillota</taxon>
        <taxon>Bacilli</taxon>
        <taxon>Bacillales</taxon>
        <taxon>Caryophanaceae</taxon>
        <taxon>Sporosarcina</taxon>
    </lineage>
</organism>
<gene>
    <name evidence="1" type="ORF">ABIC55_000622</name>
</gene>
<evidence type="ECO:0000313" key="2">
    <source>
        <dbReference type="Proteomes" id="UP001549104"/>
    </source>
</evidence>
<proteinExistence type="predicted"/>